<organism evidence="1 2">
    <name type="scientific">Brumimicrobium salinarum</name>
    <dbReference type="NCBI Taxonomy" id="2058658"/>
    <lineage>
        <taxon>Bacteria</taxon>
        <taxon>Pseudomonadati</taxon>
        <taxon>Bacteroidota</taxon>
        <taxon>Flavobacteriia</taxon>
        <taxon>Flavobacteriales</taxon>
        <taxon>Crocinitomicaceae</taxon>
        <taxon>Brumimicrobium</taxon>
    </lineage>
</organism>
<accession>A0A2I0R643</accession>
<dbReference type="RefSeq" id="WP_101333181.1">
    <property type="nucleotide sequence ID" value="NZ_PJNI01000001.1"/>
</dbReference>
<dbReference type="AlphaFoldDB" id="A0A2I0R643"/>
<reference evidence="1 2" key="1">
    <citation type="submission" date="2017-12" db="EMBL/GenBank/DDBJ databases">
        <title>The draft genome sequence of Brumimicrobium saltpan LHR20.</title>
        <authorList>
            <person name="Do Z.-J."/>
            <person name="Luo H.-R."/>
        </authorList>
    </citation>
    <scope>NUCLEOTIDE SEQUENCE [LARGE SCALE GENOMIC DNA]</scope>
    <source>
        <strain evidence="1 2">LHR20</strain>
    </source>
</reference>
<protein>
    <recommendedName>
        <fullName evidence="3">Glycosyl transferase family 1 domain-containing protein</fullName>
    </recommendedName>
</protein>
<evidence type="ECO:0000313" key="1">
    <source>
        <dbReference type="EMBL" id="PKR82035.1"/>
    </source>
</evidence>
<evidence type="ECO:0008006" key="3">
    <source>
        <dbReference type="Google" id="ProtNLM"/>
    </source>
</evidence>
<dbReference type="Proteomes" id="UP000236654">
    <property type="component" value="Unassembled WGS sequence"/>
</dbReference>
<dbReference type="OrthoDB" id="1115640at2"/>
<dbReference type="SUPFAM" id="SSF53756">
    <property type="entry name" value="UDP-Glycosyltransferase/glycogen phosphorylase"/>
    <property type="match status" value="1"/>
</dbReference>
<dbReference type="EMBL" id="PJNI01000001">
    <property type="protein sequence ID" value="PKR82035.1"/>
    <property type="molecule type" value="Genomic_DNA"/>
</dbReference>
<keyword evidence="2" id="KW-1185">Reference proteome</keyword>
<comment type="caution">
    <text evidence="1">The sequence shown here is derived from an EMBL/GenBank/DDBJ whole genome shotgun (WGS) entry which is preliminary data.</text>
</comment>
<sequence length="355" mass="41089">MSKQRIAIIEIGGSHDECILSQVLGLKEQGCEVYFFGNEEIYLRNTYFKSLFDGFYKVELSGKTRADVNAMVRLKKQLKQKGISKVICNTAQGGHIRNLMLISLFSPIKFYGILHTIKKIPNSFTQKIISLKIKNYFVLNDTLLAKIPEQKHLTINSFYPLDYPNFDERIEKTRKWRVTIIGGVENRRKDLDGFINIAKQANKDISFVFLGKSDVKNTEVVDFIEKLKENQLFDQVKLFDSFISEELFDAYLQNTDLILPLVHPHTPSADEYFNRQISGAINVAFSYSIPMLIHQQYAYWEDFSKGCLFYDLANVSETLTKFFTHHQAYKKALQSHPKFSADLQRKRFSSLIINS</sequence>
<gene>
    <name evidence="1" type="ORF">CW751_01480</name>
</gene>
<evidence type="ECO:0000313" key="2">
    <source>
        <dbReference type="Proteomes" id="UP000236654"/>
    </source>
</evidence>
<proteinExistence type="predicted"/>
<dbReference type="Gene3D" id="3.40.50.2000">
    <property type="entry name" value="Glycogen Phosphorylase B"/>
    <property type="match status" value="1"/>
</dbReference>
<name>A0A2I0R643_9FLAO</name>